<name>A0A4Y9YL09_9AGAM</name>
<dbReference type="EMBL" id="SEOQ01000462">
    <property type="protein sequence ID" value="TFY62478.1"/>
    <property type="molecule type" value="Genomic_DNA"/>
</dbReference>
<keyword evidence="3" id="KW-1185">Reference proteome</keyword>
<dbReference type="Pfam" id="PF12937">
    <property type="entry name" value="F-box-like"/>
    <property type="match status" value="1"/>
</dbReference>
<gene>
    <name evidence="2" type="ORF">EVG20_g6691</name>
</gene>
<protein>
    <recommendedName>
        <fullName evidence="1">F-box domain-containing protein</fullName>
    </recommendedName>
</protein>
<dbReference type="PROSITE" id="PS50181">
    <property type="entry name" value="FBOX"/>
    <property type="match status" value="1"/>
</dbReference>
<dbReference type="Gene3D" id="1.20.1280.50">
    <property type="match status" value="1"/>
</dbReference>
<evidence type="ECO:0000259" key="1">
    <source>
        <dbReference type="PROSITE" id="PS50181"/>
    </source>
</evidence>
<evidence type="ECO:0000313" key="3">
    <source>
        <dbReference type="Proteomes" id="UP000298327"/>
    </source>
</evidence>
<dbReference type="Proteomes" id="UP000298327">
    <property type="component" value="Unassembled WGS sequence"/>
</dbReference>
<reference evidence="2 3" key="1">
    <citation type="submission" date="2019-02" db="EMBL/GenBank/DDBJ databases">
        <title>Genome sequencing of the rare red list fungi Dentipellis fragilis.</title>
        <authorList>
            <person name="Buettner E."/>
            <person name="Kellner H."/>
        </authorList>
    </citation>
    <scope>NUCLEOTIDE SEQUENCE [LARGE SCALE GENOMIC DNA]</scope>
    <source>
        <strain evidence="2 3">DSM 105465</strain>
    </source>
</reference>
<comment type="caution">
    <text evidence="2">The sequence shown here is derived from an EMBL/GenBank/DDBJ whole genome shotgun (WGS) entry which is preliminary data.</text>
</comment>
<accession>A0A4Y9YL09</accession>
<organism evidence="2 3">
    <name type="scientific">Dentipellis fragilis</name>
    <dbReference type="NCBI Taxonomy" id="205917"/>
    <lineage>
        <taxon>Eukaryota</taxon>
        <taxon>Fungi</taxon>
        <taxon>Dikarya</taxon>
        <taxon>Basidiomycota</taxon>
        <taxon>Agaricomycotina</taxon>
        <taxon>Agaricomycetes</taxon>
        <taxon>Russulales</taxon>
        <taxon>Hericiaceae</taxon>
        <taxon>Dentipellis</taxon>
    </lineage>
</organism>
<feature type="domain" description="F-box" evidence="1">
    <location>
        <begin position="58"/>
        <end position="112"/>
    </location>
</feature>
<dbReference type="InterPro" id="IPR001810">
    <property type="entry name" value="F-box_dom"/>
</dbReference>
<dbReference type="OrthoDB" id="3365698at2759"/>
<evidence type="ECO:0000313" key="2">
    <source>
        <dbReference type="EMBL" id="TFY62478.1"/>
    </source>
</evidence>
<dbReference type="SUPFAM" id="SSF81383">
    <property type="entry name" value="F-box domain"/>
    <property type="match status" value="1"/>
</dbReference>
<dbReference type="AlphaFoldDB" id="A0A4Y9YL09"/>
<dbReference type="InterPro" id="IPR036047">
    <property type="entry name" value="F-box-like_dom_sf"/>
</dbReference>
<sequence>MSLTISPPHDEVEAIAAASDSAQVQSATISPTDSDTASSAAMSTNLQYTGSAFTLHTHTPISRLPDEVLCLVFFWLKCHDQYQLPLRWLRVTWVCRQWRRAALSQPRLWAQIVRAEDMGAQILDLMFSRAKMAPVRITYDCDSEHPEAWDKLCDYIPKNISHVVSLDIGELDLHELVLELLQPAPLLEELLLDYLIPGVGNLPGNLFDGQAPRLKHLQLLYFMLDPLPPSVFNNLTSFLLVSSREETSLVLDALDTMPLLERLDLTFGLEEPIEESTLMDFQRRRKVPLVHLSELRIVSNYSHIFKLMDALDMPSQISLELRYHYEAGAWNLAEVPIMIQLLASHLRREESPIKTLTFQTFEYYSCSNVFAQASGSETDGDSTYDVTSPFEVEIVWPKRSREWTSSTLVELIVAAIPTRRLLELDLLSFQHNHTQQNVFLPEDFLRMLFRPGFKNLMAIQIPILSLTSFFTCLDTGAASRDAPGLSASESDILYCLPNLRVINVLTQTVANFEGPEVAQDVLAHAKPPSSLPTLLLNILRGRQSRGMPLHTIEFMPKPNEPSPDPKIWYDVLKASLEPVVHLTGPDGESYICGGANGTQLPDTPYVGCSYGIDVI</sequence>
<dbReference type="SUPFAM" id="SSF52058">
    <property type="entry name" value="L domain-like"/>
    <property type="match status" value="1"/>
</dbReference>
<proteinExistence type="predicted"/>